<dbReference type="PANTHER" id="PTHR13693">
    <property type="entry name" value="CLASS II AMINOTRANSFERASE/8-AMINO-7-OXONONANOATE SYNTHASE"/>
    <property type="match status" value="1"/>
</dbReference>
<dbReference type="SUPFAM" id="SSF53383">
    <property type="entry name" value="PLP-dependent transferases"/>
    <property type="match status" value="1"/>
</dbReference>
<accession>A0A0C1L4J8</accession>
<keyword evidence="3" id="KW-0808">Transferase</keyword>
<reference evidence="6 7" key="1">
    <citation type="submission" date="2014-11" db="EMBL/GenBank/DDBJ databases">
        <title>Genome sequence of Flavihumibacter solisilvae 3-3.</title>
        <authorList>
            <person name="Zhou G."/>
            <person name="Li M."/>
            <person name="Wang G."/>
        </authorList>
    </citation>
    <scope>NUCLEOTIDE SEQUENCE [LARGE SCALE GENOMIC DNA]</scope>
    <source>
        <strain evidence="6 7">3-3</strain>
    </source>
</reference>
<dbReference type="Proteomes" id="UP000031408">
    <property type="component" value="Unassembled WGS sequence"/>
</dbReference>
<keyword evidence="4" id="KW-0663">Pyridoxal phosphate</keyword>
<evidence type="ECO:0000256" key="4">
    <source>
        <dbReference type="ARBA" id="ARBA00022898"/>
    </source>
</evidence>
<comment type="similarity">
    <text evidence="2">Belongs to the class-II pyridoxal-phosphate-dependent aminotransferase family. BioF subfamily.</text>
</comment>
<comment type="caution">
    <text evidence="6">The sequence shown here is derived from an EMBL/GenBank/DDBJ whole genome shotgun (WGS) entry which is preliminary data.</text>
</comment>
<feature type="domain" description="Aminotransferase class I/classII large" evidence="5">
    <location>
        <begin position="52"/>
        <end position="358"/>
    </location>
</feature>
<dbReference type="InterPro" id="IPR015424">
    <property type="entry name" value="PyrdxlP-dep_Trfase"/>
</dbReference>
<evidence type="ECO:0000256" key="2">
    <source>
        <dbReference type="ARBA" id="ARBA00010008"/>
    </source>
</evidence>
<name>A0A0C1L4J8_9BACT</name>
<dbReference type="OrthoDB" id="9807157at2"/>
<evidence type="ECO:0000259" key="5">
    <source>
        <dbReference type="Pfam" id="PF00155"/>
    </source>
</evidence>
<dbReference type="InterPro" id="IPR050087">
    <property type="entry name" value="AON_synthase_class-II"/>
</dbReference>
<dbReference type="InterPro" id="IPR015421">
    <property type="entry name" value="PyrdxlP-dep_Trfase_major"/>
</dbReference>
<dbReference type="RefSeq" id="WP_039139163.1">
    <property type="nucleotide sequence ID" value="NZ_JSVC01000009.1"/>
</dbReference>
<proteinExistence type="inferred from homology"/>
<evidence type="ECO:0000313" key="6">
    <source>
        <dbReference type="EMBL" id="KIC95032.1"/>
    </source>
</evidence>
<dbReference type="EMBL" id="JSVC01000009">
    <property type="protein sequence ID" value="KIC95032.1"/>
    <property type="molecule type" value="Genomic_DNA"/>
</dbReference>
<gene>
    <name evidence="6" type="ORF">OI18_09125</name>
</gene>
<dbReference type="AlphaFoldDB" id="A0A0C1L4J8"/>
<dbReference type="STRING" id="1349421.OI18_09125"/>
<dbReference type="GO" id="GO:0030170">
    <property type="term" value="F:pyridoxal phosphate binding"/>
    <property type="evidence" value="ECO:0007669"/>
    <property type="project" value="InterPro"/>
</dbReference>
<dbReference type="Pfam" id="PF00155">
    <property type="entry name" value="Aminotran_1_2"/>
    <property type="match status" value="1"/>
</dbReference>
<comment type="cofactor">
    <cofactor evidence="1">
        <name>pyridoxal 5'-phosphate</name>
        <dbReference type="ChEBI" id="CHEBI:597326"/>
    </cofactor>
</comment>
<dbReference type="GO" id="GO:0016740">
    <property type="term" value="F:transferase activity"/>
    <property type="evidence" value="ECO:0007669"/>
    <property type="project" value="UniProtKB-KW"/>
</dbReference>
<protein>
    <submittedName>
        <fullName evidence="6">8-amino-7-oxononanoate synthase</fullName>
    </submittedName>
</protein>
<organism evidence="6 7">
    <name type="scientific">Flavihumibacter solisilvae</name>
    <dbReference type="NCBI Taxonomy" id="1349421"/>
    <lineage>
        <taxon>Bacteria</taxon>
        <taxon>Pseudomonadati</taxon>
        <taxon>Bacteroidota</taxon>
        <taxon>Chitinophagia</taxon>
        <taxon>Chitinophagales</taxon>
        <taxon>Chitinophagaceae</taxon>
        <taxon>Flavihumibacter</taxon>
    </lineage>
</organism>
<dbReference type="PANTHER" id="PTHR13693:SF77">
    <property type="entry name" value="8-AMINO-7-OXONONANOATE SYNTHASE"/>
    <property type="match status" value="1"/>
</dbReference>
<dbReference type="InterPro" id="IPR004839">
    <property type="entry name" value="Aminotransferase_I/II_large"/>
</dbReference>
<dbReference type="Gene3D" id="3.40.640.10">
    <property type="entry name" value="Type I PLP-dependent aspartate aminotransferase-like (Major domain)"/>
    <property type="match status" value="1"/>
</dbReference>
<dbReference type="Gene3D" id="3.90.1150.10">
    <property type="entry name" value="Aspartate Aminotransferase, domain 1"/>
    <property type="match status" value="1"/>
</dbReference>
<dbReference type="InterPro" id="IPR015422">
    <property type="entry name" value="PyrdxlP-dep_Trfase_small"/>
</dbReference>
<evidence type="ECO:0000256" key="3">
    <source>
        <dbReference type="ARBA" id="ARBA00022679"/>
    </source>
</evidence>
<keyword evidence="7" id="KW-1185">Reference proteome</keyword>
<sequence length="362" mass="39352">MKESFLEEKLAERRAAGAMRQLRPASGLTDYYSNDYLGIACSGIGNMPAGPYAHGSTGSRLLSGNSSAAEELEEIIAAFHKAEAALLFNSGYDANLGLLSSVPQRGDHVFYDRLSHASIRDGVRLSQAQHYSFEHNDPEALEKKLSRAMSGQKFVVTESVFSMDGDKARLPEIAAICNRYGAHLIVDEAHGFGVIGNKGEGLVQDQSLQDACFARVYTYGKAAGAHGAVVAGSRLLKDYLVNFSRSFIYTTALPLTAVAAIRHAYDIIPTMSAERGRISTLVDLFRESPMRYQVLDSDTPIQGVLTGGNEEARSVSARLAEEGFDVRPILYPTVPKGSERLRIILHAFNTVADTQKLISCLQ</sequence>
<evidence type="ECO:0000313" key="7">
    <source>
        <dbReference type="Proteomes" id="UP000031408"/>
    </source>
</evidence>
<evidence type="ECO:0000256" key="1">
    <source>
        <dbReference type="ARBA" id="ARBA00001933"/>
    </source>
</evidence>